<reference evidence="2" key="2">
    <citation type="journal article" date="2023" name="Microbiol Resour">
        <title>Decontamination and Annotation of the Draft Genome Sequence of the Oomycete Lagenidium giganteum ARSEF 373.</title>
        <authorList>
            <person name="Morgan W.R."/>
            <person name="Tartar A."/>
        </authorList>
    </citation>
    <scope>NUCLEOTIDE SEQUENCE</scope>
    <source>
        <strain evidence="2">ARSEF 373</strain>
    </source>
</reference>
<sequence>MLRHTQTNMNAQAAARLLTVSAPKHANPALDREGETSPSSVDDEDDIPETEPLPHEITDNPELRCKYSSKFCNRKRTIKRGGMLHKFCEFHRQKANRNQRRLESRKRVRREQAEATQRAMEAYDAHYRPPVSVPSQVPIAKQAQFSWIPATHQHVVNMPAVHFESPRQVDEVYAYEPCVEPVELEAEDLEAVRFLVEDESTSCVPDHVAVTSIEVCYPAPFPMEL</sequence>
<evidence type="ECO:0000256" key="1">
    <source>
        <dbReference type="SAM" id="MobiDB-lite"/>
    </source>
</evidence>
<dbReference type="Proteomes" id="UP001146120">
    <property type="component" value="Unassembled WGS sequence"/>
</dbReference>
<keyword evidence="3" id="KW-1185">Reference proteome</keyword>
<dbReference type="EMBL" id="DAKRPA010000015">
    <property type="protein sequence ID" value="DBA03819.1"/>
    <property type="molecule type" value="Genomic_DNA"/>
</dbReference>
<organism evidence="2 3">
    <name type="scientific">Lagenidium giganteum</name>
    <dbReference type="NCBI Taxonomy" id="4803"/>
    <lineage>
        <taxon>Eukaryota</taxon>
        <taxon>Sar</taxon>
        <taxon>Stramenopiles</taxon>
        <taxon>Oomycota</taxon>
        <taxon>Peronosporomycetes</taxon>
        <taxon>Pythiales</taxon>
        <taxon>Pythiaceae</taxon>
    </lineage>
</organism>
<comment type="caution">
    <text evidence="2">The sequence shown here is derived from an EMBL/GenBank/DDBJ whole genome shotgun (WGS) entry which is preliminary data.</text>
</comment>
<feature type="region of interest" description="Disordered" evidence="1">
    <location>
        <begin position="20"/>
        <end position="60"/>
    </location>
</feature>
<accession>A0AAV2ZCR8</accession>
<evidence type="ECO:0000313" key="2">
    <source>
        <dbReference type="EMBL" id="DBA03819.1"/>
    </source>
</evidence>
<reference evidence="2" key="1">
    <citation type="submission" date="2022-11" db="EMBL/GenBank/DDBJ databases">
        <authorList>
            <person name="Morgan W.R."/>
            <person name="Tartar A."/>
        </authorList>
    </citation>
    <scope>NUCLEOTIDE SEQUENCE</scope>
    <source>
        <strain evidence="2">ARSEF 373</strain>
    </source>
</reference>
<proteinExistence type="predicted"/>
<protein>
    <submittedName>
        <fullName evidence="2">Uncharacterized protein</fullName>
    </submittedName>
</protein>
<name>A0AAV2ZCR8_9STRA</name>
<evidence type="ECO:0000313" key="3">
    <source>
        <dbReference type="Proteomes" id="UP001146120"/>
    </source>
</evidence>
<dbReference type="AlphaFoldDB" id="A0AAV2ZCR8"/>
<gene>
    <name evidence="2" type="ORF">N0F65_005709</name>
</gene>